<dbReference type="EMBL" id="BQKI01000017">
    <property type="protein sequence ID" value="GJN10554.1"/>
    <property type="molecule type" value="Genomic_DNA"/>
</dbReference>
<evidence type="ECO:0000256" key="2">
    <source>
        <dbReference type="ARBA" id="ARBA00011738"/>
    </source>
</evidence>
<feature type="signal peptide" evidence="4">
    <location>
        <begin position="1"/>
        <end position="23"/>
    </location>
</feature>
<proteinExistence type="inferred from homology"/>
<dbReference type="PANTHER" id="PTHR21495">
    <property type="entry name" value="NUCLEOPORIN-RELATED"/>
    <property type="match status" value="1"/>
</dbReference>
<protein>
    <recommendedName>
        <fullName evidence="4">Dirigent protein</fullName>
    </recommendedName>
</protein>
<evidence type="ECO:0000256" key="1">
    <source>
        <dbReference type="ARBA" id="ARBA00010746"/>
    </source>
</evidence>
<dbReference type="InterPro" id="IPR044859">
    <property type="entry name" value="Allene_oxi_cyc_Dirigent"/>
</dbReference>
<dbReference type="GO" id="GO:0009699">
    <property type="term" value="P:phenylpropanoid biosynthetic process"/>
    <property type="evidence" value="ECO:0007669"/>
    <property type="project" value="UniProtKB-ARBA"/>
</dbReference>
<dbReference type="AlphaFoldDB" id="A0AAV5DIT5"/>
<keyword evidence="7" id="KW-1185">Reference proteome</keyword>
<dbReference type="GO" id="GO:0048046">
    <property type="term" value="C:apoplast"/>
    <property type="evidence" value="ECO:0007669"/>
    <property type="project" value="UniProtKB-SubCell"/>
</dbReference>
<comment type="function">
    <text evidence="4">Dirigent proteins impart stereoselectivity on the phenoxy radical-coupling reaction, yielding optically active lignans from two molecules of coniferyl alcohol in the biosynthesis of lignans, flavonolignans, and alkaloids and thus plays a central role in plant secondary metabolism.</text>
</comment>
<comment type="caution">
    <text evidence="6">The sequence shown here is derived from an EMBL/GenBank/DDBJ whole genome shotgun (WGS) entry which is preliminary data.</text>
</comment>
<name>A0AAV5DIT5_ELECO</name>
<evidence type="ECO:0000256" key="5">
    <source>
        <dbReference type="SAM" id="MobiDB-lite"/>
    </source>
</evidence>
<comment type="subunit">
    <text evidence="2 4">Homodimer.</text>
</comment>
<keyword evidence="3 4" id="KW-0964">Secreted</keyword>
<evidence type="ECO:0000256" key="3">
    <source>
        <dbReference type="ARBA" id="ARBA00022525"/>
    </source>
</evidence>
<evidence type="ECO:0000256" key="4">
    <source>
        <dbReference type="RuleBase" id="RU363099"/>
    </source>
</evidence>
<evidence type="ECO:0000313" key="6">
    <source>
        <dbReference type="EMBL" id="GJN10554.1"/>
    </source>
</evidence>
<keyword evidence="4" id="KW-0052">Apoplast</keyword>
<comment type="subcellular location">
    <subcellularLocation>
        <location evidence="4">Secreted</location>
        <location evidence="4">Extracellular space</location>
        <location evidence="4">Apoplast</location>
    </subcellularLocation>
</comment>
<evidence type="ECO:0000313" key="7">
    <source>
        <dbReference type="Proteomes" id="UP001054889"/>
    </source>
</evidence>
<feature type="region of interest" description="Disordered" evidence="5">
    <location>
        <begin position="180"/>
        <end position="216"/>
    </location>
</feature>
<dbReference type="Proteomes" id="UP001054889">
    <property type="component" value="Unassembled WGS sequence"/>
</dbReference>
<keyword evidence="4" id="KW-0732">Signal</keyword>
<feature type="chain" id="PRO_5043104575" description="Dirigent protein" evidence="4">
    <location>
        <begin position="24"/>
        <end position="235"/>
    </location>
</feature>
<dbReference type="InterPro" id="IPR004265">
    <property type="entry name" value="Dirigent"/>
</dbReference>
<reference evidence="6" key="1">
    <citation type="journal article" date="2018" name="DNA Res.">
        <title>Multiple hybrid de novo genome assembly of finger millet, an orphan allotetraploid crop.</title>
        <authorList>
            <person name="Hatakeyama M."/>
            <person name="Aluri S."/>
            <person name="Balachadran M.T."/>
            <person name="Sivarajan S.R."/>
            <person name="Patrignani A."/>
            <person name="Gruter S."/>
            <person name="Poveda L."/>
            <person name="Shimizu-Inatsugi R."/>
            <person name="Baeten J."/>
            <person name="Francoijs K.J."/>
            <person name="Nataraja K.N."/>
            <person name="Reddy Y.A.N."/>
            <person name="Phadnis S."/>
            <person name="Ravikumar R.L."/>
            <person name="Schlapbach R."/>
            <person name="Sreeman S.M."/>
            <person name="Shimizu K.K."/>
        </authorList>
    </citation>
    <scope>NUCLEOTIDE SEQUENCE</scope>
</reference>
<organism evidence="6 7">
    <name type="scientific">Eleusine coracana subsp. coracana</name>
    <dbReference type="NCBI Taxonomy" id="191504"/>
    <lineage>
        <taxon>Eukaryota</taxon>
        <taxon>Viridiplantae</taxon>
        <taxon>Streptophyta</taxon>
        <taxon>Embryophyta</taxon>
        <taxon>Tracheophyta</taxon>
        <taxon>Spermatophyta</taxon>
        <taxon>Magnoliopsida</taxon>
        <taxon>Liliopsida</taxon>
        <taxon>Poales</taxon>
        <taxon>Poaceae</taxon>
        <taxon>PACMAD clade</taxon>
        <taxon>Chloridoideae</taxon>
        <taxon>Cynodonteae</taxon>
        <taxon>Eleusininae</taxon>
        <taxon>Eleusine</taxon>
    </lineage>
</organism>
<reference evidence="6" key="2">
    <citation type="submission" date="2021-12" db="EMBL/GenBank/DDBJ databases">
        <title>Resequencing data analysis of finger millet.</title>
        <authorList>
            <person name="Hatakeyama M."/>
            <person name="Aluri S."/>
            <person name="Balachadran M.T."/>
            <person name="Sivarajan S.R."/>
            <person name="Poveda L."/>
            <person name="Shimizu-Inatsugi R."/>
            <person name="Schlapbach R."/>
            <person name="Sreeman S.M."/>
            <person name="Shimizu K.K."/>
        </authorList>
    </citation>
    <scope>NUCLEOTIDE SEQUENCE</scope>
</reference>
<accession>A0AAV5DIT5</accession>
<gene>
    <name evidence="6" type="primary">ga28656</name>
    <name evidence="6" type="ORF">PR202_ga28656</name>
</gene>
<feature type="compositionally biased region" description="Low complexity" evidence="5">
    <location>
        <begin position="181"/>
        <end position="216"/>
    </location>
</feature>
<dbReference type="Pfam" id="PF03018">
    <property type="entry name" value="Dirigent"/>
    <property type="match status" value="1"/>
</dbReference>
<dbReference type="Gene3D" id="2.40.480.10">
    <property type="entry name" value="Allene oxide cyclase-like"/>
    <property type="match status" value="1"/>
</dbReference>
<comment type="similarity">
    <text evidence="1 4">Belongs to the plant dirigent protein family.</text>
</comment>
<sequence length="235" mass="23100">MAASRAVVAVLLLLSAMASEAAADDGTTHLHLFMHDVVSGSNPTSVQIIQGPGSGNNGGGSSVSFGDTSVMDNALTETSSPTSSSVGQMQGVYMLSSLTGAVRMVTANIFLTSGDNNGSTIAVMGRDDAAGVTELSVIGGTGNFRMASGYVVWKTAANGPDSTVELHVYIGNGNGTTIDASAPVSPVDGGGSSSASGSGSSSGSGSKPSSSGFRVSSGGKRVLAVAAAVVGSWIW</sequence>